<evidence type="ECO:0000313" key="6">
    <source>
        <dbReference type="Proteomes" id="UP000243065"/>
    </source>
</evidence>
<keyword evidence="3" id="KW-0998">Cell outer membrane</keyword>
<evidence type="ECO:0000256" key="3">
    <source>
        <dbReference type="ARBA" id="ARBA00023237"/>
    </source>
</evidence>
<evidence type="ECO:0000256" key="2">
    <source>
        <dbReference type="ARBA" id="ARBA00023136"/>
    </source>
</evidence>
<keyword evidence="2" id="KW-0472">Membrane</keyword>
<dbReference type="Proteomes" id="UP000243065">
    <property type="component" value="Unassembled WGS sequence"/>
</dbReference>
<dbReference type="RefSeq" id="WP_072149893.1">
    <property type="nucleotide sequence ID" value="NZ_CZVU01000011.1"/>
</dbReference>
<protein>
    <recommendedName>
        <fullName evidence="7">TonB dependent receptor</fullName>
    </recommendedName>
</protein>
<dbReference type="OrthoDB" id="1264254at2"/>
<evidence type="ECO:0000313" key="5">
    <source>
        <dbReference type="EMBL" id="CUS98284.1"/>
    </source>
</evidence>
<dbReference type="SUPFAM" id="SSF56935">
    <property type="entry name" value="Porins"/>
    <property type="match status" value="1"/>
</dbReference>
<dbReference type="Gene3D" id="2.40.170.20">
    <property type="entry name" value="TonB-dependent receptor, beta-barrel domain"/>
    <property type="match status" value="1"/>
</dbReference>
<keyword evidence="4" id="KW-0732">Signal</keyword>
<evidence type="ECO:0000256" key="1">
    <source>
        <dbReference type="ARBA" id="ARBA00004442"/>
    </source>
</evidence>
<dbReference type="InterPro" id="IPR036942">
    <property type="entry name" value="Beta-barrel_TonB_sf"/>
</dbReference>
<keyword evidence="6" id="KW-1185">Reference proteome</keyword>
<dbReference type="GO" id="GO:0009279">
    <property type="term" value="C:cell outer membrane"/>
    <property type="evidence" value="ECO:0007669"/>
    <property type="project" value="UniProtKB-SubCell"/>
</dbReference>
<name>A0A656D5Y7_KRYT1</name>
<organism evidence="5 6">
    <name type="scientific">Kryptobacter tengchongensis</name>
    <dbReference type="NCBI Taxonomy" id="1643429"/>
    <lineage>
        <taxon>Bacteria</taxon>
        <taxon>Pseudomonadati</taxon>
        <taxon>Candidatus Kryptoniota</taxon>
        <taxon>Candidatus Kryptobacter</taxon>
    </lineage>
</organism>
<dbReference type="EMBL" id="CZVU01000011">
    <property type="protein sequence ID" value="CUS98284.1"/>
    <property type="molecule type" value="Genomic_DNA"/>
</dbReference>
<feature type="chain" id="PRO_5025025326" description="TonB dependent receptor" evidence="4">
    <location>
        <begin position="19"/>
        <end position="555"/>
    </location>
</feature>
<evidence type="ECO:0000256" key="4">
    <source>
        <dbReference type="SAM" id="SignalP"/>
    </source>
</evidence>
<proteinExistence type="predicted"/>
<sequence length="555" mass="64894">MKKVIFTFLFFSSLNLFAQEVKPEERRFKVDTTALRETKNEFVLPEFVITGRETIEIESGQKIESNEINLPKVDLKHYEILHGEKISSDVSIKTWKDDYLKLSEESSVAKFKAGVGRYLTAYFDGMVQGKVFKGLFVNSNFYHRSSQGFIENADYIQNQFSIGAKFYLPQIRDKIFNWLADSKISSTMDYWTYSFGFYGSPVPSFHRNMNNLSLMFSLESPYRKSFDYDLRVRYSIFTVLDTIENYESSMFDGREKRFDFSFNFRRAVDFLSLRFNADYTSSQGKFFKLALFAGNLLEFFEIGRSYWLDFGVKLFSFKNSDMMTGLRIYPDVSFKYLAGKETQLYAFFAPEVLNLTIFNHLKANRFLTKNLNIVHPDGYFNFGFGVRYGKGGIGLDAGLNFRAFKNFPVYVEYKKGFYSVEFERVQFIELKGSGYLNYRRNEFIFGVILNSSYNARSKKPVPYYPNFSANLGYGHKFGFGLAINLEINLISSRVYNFEGDELKGFALANLRGEYEVFRNFKVFVNFDNLFAQRFYLWHSYLEPDIVVIGGVEYRF</sequence>
<reference evidence="5 6" key="1">
    <citation type="submission" date="2015-11" db="EMBL/GenBank/DDBJ databases">
        <authorList>
            <person name="Varghese N."/>
        </authorList>
    </citation>
    <scope>NUCLEOTIDE SEQUENCE [LARGE SCALE GENOMIC DNA]</scope>
    <source>
        <strain evidence="5 6">JGI-24</strain>
    </source>
</reference>
<feature type="signal peptide" evidence="4">
    <location>
        <begin position="1"/>
        <end position="18"/>
    </location>
</feature>
<accession>A0A656D5Y7</accession>
<gene>
    <name evidence="5" type="ORF">JGI24_00424</name>
</gene>
<comment type="subcellular location">
    <subcellularLocation>
        <location evidence="1">Cell outer membrane</location>
    </subcellularLocation>
</comment>
<evidence type="ECO:0008006" key="7">
    <source>
        <dbReference type="Google" id="ProtNLM"/>
    </source>
</evidence>
<dbReference type="AlphaFoldDB" id="A0A656D5Y7"/>